<feature type="transmembrane region" description="Helical" evidence="11">
    <location>
        <begin position="481"/>
        <end position="500"/>
    </location>
</feature>
<gene>
    <name evidence="13" type="ORF">BDEG_21921</name>
</gene>
<protein>
    <recommendedName>
        <fullName evidence="9">Sodium/hydrogen exchanger</fullName>
    </recommendedName>
</protein>
<feature type="transmembrane region" description="Helical" evidence="11">
    <location>
        <begin position="114"/>
        <end position="131"/>
    </location>
</feature>
<dbReference type="InterPro" id="IPR006153">
    <property type="entry name" value="Cation/H_exchanger_TM"/>
</dbReference>
<dbReference type="GO" id="GO:0015385">
    <property type="term" value="F:sodium:proton antiporter activity"/>
    <property type="evidence" value="ECO:0007669"/>
    <property type="project" value="InterPro"/>
</dbReference>
<evidence type="ECO:0000313" key="13">
    <source>
        <dbReference type="EMBL" id="OAJ37952.1"/>
    </source>
</evidence>
<evidence type="ECO:0000256" key="10">
    <source>
        <dbReference type="SAM" id="MobiDB-lite"/>
    </source>
</evidence>
<feature type="transmembrane region" description="Helical" evidence="11">
    <location>
        <begin position="250"/>
        <end position="272"/>
    </location>
</feature>
<feature type="compositionally biased region" description="Polar residues" evidence="10">
    <location>
        <begin position="19"/>
        <end position="35"/>
    </location>
</feature>
<dbReference type="Proteomes" id="UP000077115">
    <property type="component" value="Unassembled WGS sequence"/>
</dbReference>
<organism evidence="13 14">
    <name type="scientific">Batrachochytrium dendrobatidis (strain JEL423)</name>
    <dbReference type="NCBI Taxonomy" id="403673"/>
    <lineage>
        <taxon>Eukaryota</taxon>
        <taxon>Fungi</taxon>
        <taxon>Fungi incertae sedis</taxon>
        <taxon>Chytridiomycota</taxon>
        <taxon>Chytridiomycota incertae sedis</taxon>
        <taxon>Chytridiomycetes</taxon>
        <taxon>Rhizophydiales</taxon>
        <taxon>Rhizophydiales incertae sedis</taxon>
        <taxon>Batrachochytrium</taxon>
    </lineage>
</organism>
<comment type="subcellular location">
    <subcellularLocation>
        <location evidence="1">Membrane</location>
        <topology evidence="1">Multi-pass membrane protein</topology>
    </subcellularLocation>
</comment>
<reference evidence="13 14" key="2">
    <citation type="submission" date="2016-05" db="EMBL/GenBank/DDBJ databases">
        <title>Lineage-specific infection strategies underlie the spectrum of fungal disease in amphibians.</title>
        <authorList>
            <person name="Cuomo C.A."/>
            <person name="Farrer R.A."/>
            <person name="James T."/>
            <person name="Longcore J."/>
            <person name="Birren B."/>
        </authorList>
    </citation>
    <scope>NUCLEOTIDE SEQUENCE [LARGE SCALE GENOMIC DNA]</scope>
    <source>
        <strain evidence="13 14">JEL423</strain>
    </source>
</reference>
<feature type="transmembrane region" description="Helical" evidence="11">
    <location>
        <begin position="208"/>
        <end position="230"/>
    </location>
</feature>
<dbReference type="Pfam" id="PF00999">
    <property type="entry name" value="Na_H_Exchanger"/>
    <property type="match status" value="1"/>
</dbReference>
<keyword evidence="7 11" id="KW-0472">Membrane</keyword>
<dbReference type="OrthoDB" id="196264at2759"/>
<evidence type="ECO:0000256" key="7">
    <source>
        <dbReference type="ARBA" id="ARBA00023136"/>
    </source>
</evidence>
<feature type="domain" description="Cation/H+ exchanger transmembrane" evidence="12">
    <location>
        <begin position="62"/>
        <end position="500"/>
    </location>
</feature>
<comment type="similarity">
    <text evidence="9">Belongs to the monovalent cation:proton antiporter 1 (CPA1) transporter (TC 2.A.36) family.</text>
</comment>
<evidence type="ECO:0000256" key="8">
    <source>
        <dbReference type="ARBA" id="ARBA00023201"/>
    </source>
</evidence>
<dbReference type="AlphaFoldDB" id="A0A177WDY7"/>
<keyword evidence="6 9" id="KW-0406">Ion transport</keyword>
<dbReference type="InterPro" id="IPR018422">
    <property type="entry name" value="Cation/H_exchanger_CPA1"/>
</dbReference>
<dbReference type="NCBIfam" id="TIGR00840">
    <property type="entry name" value="b_cpa1"/>
    <property type="match status" value="1"/>
</dbReference>
<dbReference type="EMBL" id="DS022301">
    <property type="protein sequence ID" value="OAJ37952.1"/>
    <property type="molecule type" value="Genomic_DNA"/>
</dbReference>
<evidence type="ECO:0000256" key="11">
    <source>
        <dbReference type="SAM" id="Phobius"/>
    </source>
</evidence>
<reference evidence="13 14" key="1">
    <citation type="submission" date="2006-10" db="EMBL/GenBank/DDBJ databases">
        <title>The Genome Sequence of Batrachochytrium dendrobatidis JEL423.</title>
        <authorList>
            <consortium name="The Broad Institute Genome Sequencing Platform"/>
            <person name="Birren B."/>
            <person name="Lander E."/>
            <person name="Galagan J."/>
            <person name="Cuomo C."/>
            <person name="Devon K."/>
            <person name="Jaffe D."/>
            <person name="Butler J."/>
            <person name="Alvarez P."/>
            <person name="Gnerre S."/>
            <person name="Grabherr M."/>
            <person name="Kleber M."/>
            <person name="Mauceli E."/>
            <person name="Brockman W."/>
            <person name="Young S."/>
            <person name="LaButti K."/>
            <person name="Sykes S."/>
            <person name="DeCaprio D."/>
            <person name="Crawford M."/>
            <person name="Koehrsen M."/>
            <person name="Engels R."/>
            <person name="Montgomery P."/>
            <person name="Pearson M."/>
            <person name="Howarth C."/>
            <person name="Larson L."/>
            <person name="White J."/>
            <person name="O'Leary S."/>
            <person name="Kodira C."/>
            <person name="Zeng Q."/>
            <person name="Yandava C."/>
            <person name="Alvarado L."/>
            <person name="Longcore J."/>
            <person name="James T."/>
        </authorList>
    </citation>
    <scope>NUCLEOTIDE SEQUENCE [LARGE SCALE GENOMIC DNA]</scope>
    <source>
        <strain evidence="13 14">JEL423</strain>
    </source>
</reference>
<evidence type="ECO:0000256" key="9">
    <source>
        <dbReference type="RuleBase" id="RU003722"/>
    </source>
</evidence>
<dbReference type="PANTHER" id="PTHR10110">
    <property type="entry name" value="SODIUM/HYDROGEN EXCHANGER"/>
    <property type="match status" value="1"/>
</dbReference>
<feature type="transmembrane region" description="Helical" evidence="11">
    <location>
        <begin position="304"/>
        <end position="323"/>
    </location>
</feature>
<feature type="transmembrane region" description="Helical" evidence="11">
    <location>
        <begin position="450"/>
        <end position="469"/>
    </location>
</feature>
<dbReference type="Gene3D" id="6.10.140.1330">
    <property type="match status" value="1"/>
</dbReference>
<evidence type="ECO:0000256" key="6">
    <source>
        <dbReference type="ARBA" id="ARBA00023065"/>
    </source>
</evidence>
<feature type="region of interest" description="Disordered" evidence="10">
    <location>
        <begin position="620"/>
        <end position="678"/>
    </location>
</feature>
<feature type="compositionally biased region" description="Low complexity" evidence="10">
    <location>
        <begin position="668"/>
        <end position="678"/>
    </location>
</feature>
<keyword evidence="4 11" id="KW-1133">Transmembrane helix</keyword>
<dbReference type="GO" id="GO:0005770">
    <property type="term" value="C:late endosome"/>
    <property type="evidence" value="ECO:0007669"/>
    <property type="project" value="TreeGrafter"/>
</dbReference>
<evidence type="ECO:0000256" key="4">
    <source>
        <dbReference type="ARBA" id="ARBA00022989"/>
    </source>
</evidence>
<keyword evidence="9" id="KW-0050">Antiport</keyword>
<dbReference type="VEuPathDB" id="FungiDB:BDEG_21921"/>
<dbReference type="GO" id="GO:0005769">
    <property type="term" value="C:early endosome"/>
    <property type="evidence" value="ECO:0007669"/>
    <property type="project" value="TreeGrafter"/>
</dbReference>
<evidence type="ECO:0000259" key="12">
    <source>
        <dbReference type="Pfam" id="PF00999"/>
    </source>
</evidence>
<dbReference type="PRINTS" id="PR01084">
    <property type="entry name" value="NAHEXCHNGR"/>
</dbReference>
<evidence type="ECO:0000313" key="14">
    <source>
        <dbReference type="Proteomes" id="UP000077115"/>
    </source>
</evidence>
<feature type="region of interest" description="Disordered" evidence="10">
    <location>
        <begin position="530"/>
        <end position="566"/>
    </location>
</feature>
<feature type="compositionally biased region" description="Polar residues" evidence="10">
    <location>
        <begin position="641"/>
        <end position="655"/>
    </location>
</feature>
<keyword evidence="2 9" id="KW-0813">Transport</keyword>
<dbReference type="PANTHER" id="PTHR10110:SF187">
    <property type="entry name" value="SODIUM_HYDROGEN EXCHANGER"/>
    <property type="match status" value="1"/>
</dbReference>
<name>A0A177WDY7_BATDL</name>
<feature type="transmembrane region" description="Helical" evidence="11">
    <location>
        <begin position="50"/>
        <end position="69"/>
    </location>
</feature>
<feature type="transmembrane region" description="Helical" evidence="11">
    <location>
        <begin position="143"/>
        <end position="170"/>
    </location>
</feature>
<feature type="transmembrane region" description="Helical" evidence="11">
    <location>
        <begin position="76"/>
        <end position="94"/>
    </location>
</feature>
<dbReference type="GO" id="GO:0000329">
    <property type="term" value="C:fungal-type vacuole membrane"/>
    <property type="evidence" value="ECO:0007669"/>
    <property type="project" value="TreeGrafter"/>
</dbReference>
<evidence type="ECO:0000256" key="1">
    <source>
        <dbReference type="ARBA" id="ARBA00004141"/>
    </source>
</evidence>
<accession>A0A177WDY7</accession>
<dbReference type="GO" id="GO:0007035">
    <property type="term" value="P:vacuolar acidification"/>
    <property type="evidence" value="ECO:0007669"/>
    <property type="project" value="TreeGrafter"/>
</dbReference>
<dbReference type="InterPro" id="IPR004709">
    <property type="entry name" value="NaH_exchanger"/>
</dbReference>
<evidence type="ECO:0000256" key="5">
    <source>
        <dbReference type="ARBA" id="ARBA00023053"/>
    </source>
</evidence>
<feature type="transmembrane region" description="Helical" evidence="11">
    <location>
        <begin position="176"/>
        <end position="196"/>
    </location>
</feature>
<feature type="transmembrane region" description="Helical" evidence="11">
    <location>
        <begin position="335"/>
        <end position="357"/>
    </location>
</feature>
<keyword evidence="5" id="KW-0915">Sodium</keyword>
<keyword evidence="3 9" id="KW-0812">Transmembrane</keyword>
<feature type="compositionally biased region" description="Basic and acidic residues" evidence="10">
    <location>
        <begin position="556"/>
        <end position="566"/>
    </location>
</feature>
<feature type="transmembrane region" description="Helical" evidence="11">
    <location>
        <begin position="363"/>
        <end position="382"/>
    </location>
</feature>
<dbReference type="STRING" id="403673.A0A177WDY7"/>
<feature type="region of interest" description="Disordered" evidence="10">
    <location>
        <begin position="19"/>
        <end position="40"/>
    </location>
</feature>
<dbReference type="eggNOG" id="KOG1965">
    <property type="taxonomic scope" value="Eukaryota"/>
</dbReference>
<evidence type="ECO:0000256" key="3">
    <source>
        <dbReference type="ARBA" id="ARBA00022692"/>
    </source>
</evidence>
<keyword evidence="8 9" id="KW-0739">Sodium transport</keyword>
<sequence length="869" mass="95491">MHQILQTTSAFVQVAMSTTNDPTTSTQPNLPSLPSHTPLPATQEEVSTSWALLILVSILVCILLTSYYLQRRQIRFIHETVVSIFLGSLVGAVIRFSPAGTGGIKEMVTFDHRYFFNLLLPPIIFNSGYDMKRRNFFKNFGSILIFAFCGTFISTTVIGVLIFAIVSVGMPGLDMTFLDCFVFGAILSSTDPVTILSIFHQMKVDPKLFAIIFGESILNDSVAIVLFSTLGKFQGKSLTLLTLLHGIGSFLGVFFGSVLIGIIIALMCALMLKHTQLHLYSSLESCLITLLAYSSYLLSNAIQLSGIVSLLFCGITLKHYAYDNMSIRSRRTTKYMFRVLSQMSENFVFIYLGVALFTQTDQAYYPVLILLTLVVIMFARYVSTIPLAKLINVVSRRWGSHKRVRRLGVVRNASTRQESDAHDQPLDDILEFPRTRGDTVNDMIPRNHQLMIWWAGLRGAIAFALAFNVEGKAGPVVRTTTLVVCVVSIVLLGGTTHLALERLHICTGVSTKIARSGNSRGGMIRLSDGVVAESDTSEEEDEQMSVGEQHRRRYIRHDPPRSEDAHNTLEQDYEYDLPVHQSTDSLDFGFNHHDDQVSNHWFLSFDAQWLKPLFTQSGWRRSPVSRGNNVERFSVEHRPSESSSPTRQPLLSSSGADICDERHGNLEPSASTSPSLNLSTNSARRIFGNQNLKPALISLPDISMPKINLRVLSQRDTSDSVAFTGTGSTSASSHQSIGTDRLNHASVSTSSLSGVVRNTSAADSPTRPFGTARAHLPTKADAATRSVQPMHHGDGTTTPLVLPAAQHEKHIGLGTLFGGNVFMHTAVENESGITATTSTCRASGVGGFGSNDDEDTFLDVNGTSWKPKK</sequence>
<evidence type="ECO:0000256" key="2">
    <source>
        <dbReference type="ARBA" id="ARBA00022448"/>
    </source>
</evidence>
<dbReference type="GO" id="GO:0015386">
    <property type="term" value="F:potassium:proton antiporter activity"/>
    <property type="evidence" value="ECO:0007669"/>
    <property type="project" value="TreeGrafter"/>
</dbReference>
<proteinExistence type="inferred from homology"/>